<feature type="compositionally biased region" description="Basic and acidic residues" evidence="5">
    <location>
        <begin position="337"/>
        <end position="350"/>
    </location>
</feature>
<dbReference type="Pfam" id="PF03466">
    <property type="entry name" value="LysR_substrate"/>
    <property type="match status" value="1"/>
</dbReference>
<evidence type="ECO:0000313" key="8">
    <source>
        <dbReference type="Proteomes" id="UP001199469"/>
    </source>
</evidence>
<dbReference type="SUPFAM" id="SSF53850">
    <property type="entry name" value="Periplasmic binding protein-like II"/>
    <property type="match status" value="1"/>
</dbReference>
<proteinExistence type="inferred from homology"/>
<evidence type="ECO:0000256" key="5">
    <source>
        <dbReference type="SAM" id="MobiDB-lite"/>
    </source>
</evidence>
<keyword evidence="4" id="KW-0804">Transcription</keyword>
<protein>
    <submittedName>
        <fullName evidence="7">LysR substrate-binding domain-containing protein</fullName>
    </submittedName>
</protein>
<organism evidence="7 8">
    <name type="scientific">Actinomycetospora endophytica</name>
    <dbReference type="NCBI Taxonomy" id="2291215"/>
    <lineage>
        <taxon>Bacteria</taxon>
        <taxon>Bacillati</taxon>
        <taxon>Actinomycetota</taxon>
        <taxon>Actinomycetes</taxon>
        <taxon>Pseudonocardiales</taxon>
        <taxon>Pseudonocardiaceae</taxon>
        <taxon>Actinomycetospora</taxon>
    </lineage>
</organism>
<feature type="compositionally biased region" description="Basic residues" evidence="5">
    <location>
        <begin position="282"/>
        <end position="295"/>
    </location>
</feature>
<reference evidence="7 8" key="1">
    <citation type="submission" date="2021-11" db="EMBL/GenBank/DDBJ databases">
        <title>Draft genome sequence of Actinomycetospora sp. SF1 isolated from the rhizosphere soil.</title>
        <authorList>
            <person name="Duangmal K."/>
            <person name="Chantavorakit T."/>
        </authorList>
    </citation>
    <scope>NUCLEOTIDE SEQUENCE [LARGE SCALE GENOMIC DNA]</scope>
    <source>
        <strain evidence="7 8">TBRC 5722</strain>
    </source>
</reference>
<dbReference type="RefSeq" id="WP_230729381.1">
    <property type="nucleotide sequence ID" value="NZ_JAJNDB010000001.1"/>
</dbReference>
<dbReference type="InterPro" id="IPR005119">
    <property type="entry name" value="LysR_subst-bd"/>
</dbReference>
<evidence type="ECO:0000256" key="4">
    <source>
        <dbReference type="ARBA" id="ARBA00023163"/>
    </source>
</evidence>
<accession>A0ABS8P1D1</accession>
<keyword evidence="2" id="KW-0805">Transcription regulation</keyword>
<evidence type="ECO:0000256" key="2">
    <source>
        <dbReference type="ARBA" id="ARBA00023015"/>
    </source>
</evidence>
<evidence type="ECO:0000313" key="7">
    <source>
        <dbReference type="EMBL" id="MCD2191797.1"/>
    </source>
</evidence>
<feature type="domain" description="LysR substrate-binding" evidence="6">
    <location>
        <begin position="130"/>
        <end position="259"/>
    </location>
</feature>
<dbReference type="Proteomes" id="UP001199469">
    <property type="component" value="Unassembled WGS sequence"/>
</dbReference>
<dbReference type="PANTHER" id="PTHR30346:SF29">
    <property type="entry name" value="LYSR SUBSTRATE-BINDING"/>
    <property type="match status" value="1"/>
</dbReference>
<evidence type="ECO:0000256" key="1">
    <source>
        <dbReference type="ARBA" id="ARBA00009437"/>
    </source>
</evidence>
<comment type="similarity">
    <text evidence="1">Belongs to the LysR transcriptional regulatory family.</text>
</comment>
<name>A0ABS8P1D1_9PSEU</name>
<gene>
    <name evidence="7" type="ORF">LQ327_00125</name>
</gene>
<dbReference type="EMBL" id="JAJNDB010000001">
    <property type="protein sequence ID" value="MCD2191797.1"/>
    <property type="molecule type" value="Genomic_DNA"/>
</dbReference>
<sequence>MLEPPPAFAADENKCAFGVAMNGYLAGYEQPSRPATRNGGGAGTLLLSLRSHRFAEVRSERPGPGAGQHGDGLWRRGLSLRAATGWPSATSLLAVAHSVSMSARVRPRLGDPSTSTTLRGLICGMFGRCQVVEAEPARCIDLLLAGDCALALLAVDDRVPPETDNRFEHHTVLDEPIDLAVPAGHRLTTQPEVTLRETASEPWITCRPDSAYHRLTLAACQAAGFRPTVAHYAEEWDTGTTLVAHGFGIFMLPRLAPAPSRHRRGASTAERPGGPRTADRGRHPRGRLHTTRHHPRVDFDHDRCPVNRELVVVATADVEQLPKVAAGIPDRPVQPNPDRRSPAPHGERRNFGSSRTGARNTGSGGSLSPPPALSLTPQPRAGSRASRWTGDPS</sequence>
<comment type="caution">
    <text evidence="7">The sequence shown here is derived from an EMBL/GenBank/DDBJ whole genome shotgun (WGS) entry which is preliminary data.</text>
</comment>
<keyword evidence="8" id="KW-1185">Reference proteome</keyword>
<feature type="region of interest" description="Disordered" evidence="5">
    <location>
        <begin position="258"/>
        <end position="301"/>
    </location>
</feature>
<evidence type="ECO:0000259" key="6">
    <source>
        <dbReference type="Pfam" id="PF03466"/>
    </source>
</evidence>
<feature type="region of interest" description="Disordered" evidence="5">
    <location>
        <begin position="323"/>
        <end position="393"/>
    </location>
</feature>
<dbReference type="Gene3D" id="3.40.190.10">
    <property type="entry name" value="Periplasmic binding protein-like II"/>
    <property type="match status" value="2"/>
</dbReference>
<dbReference type="PANTHER" id="PTHR30346">
    <property type="entry name" value="TRANSCRIPTIONAL DUAL REGULATOR HCAR-RELATED"/>
    <property type="match status" value="1"/>
</dbReference>
<evidence type="ECO:0000256" key="3">
    <source>
        <dbReference type="ARBA" id="ARBA00023125"/>
    </source>
</evidence>
<feature type="compositionally biased region" description="Polar residues" evidence="5">
    <location>
        <begin position="351"/>
        <end position="361"/>
    </location>
</feature>
<keyword evidence="3" id="KW-0238">DNA-binding</keyword>